<sequence>MGAPIPENDEMGPMPSDFSADEPPEGTVSVTIDGSFAWEVIPRGGSGIHSCLQFIGSEDRRSNHHVIDKENENWTNRRITMRRRSNYPMKKSIRFCGEERRPRRSGK</sequence>
<protein>
    <submittedName>
        <fullName evidence="2">Uncharacterized protein</fullName>
    </submittedName>
</protein>
<gene>
    <name evidence="2" type="primary">Necator_chrX.g21357</name>
    <name evidence="2" type="ORF">RB195_021196</name>
</gene>
<proteinExistence type="predicted"/>
<evidence type="ECO:0000313" key="3">
    <source>
        <dbReference type="Proteomes" id="UP001303046"/>
    </source>
</evidence>
<dbReference type="Proteomes" id="UP001303046">
    <property type="component" value="Unassembled WGS sequence"/>
</dbReference>
<evidence type="ECO:0000313" key="2">
    <source>
        <dbReference type="EMBL" id="KAK6759462.1"/>
    </source>
</evidence>
<reference evidence="2 3" key="1">
    <citation type="submission" date="2023-08" db="EMBL/GenBank/DDBJ databases">
        <title>A Necator americanus chromosomal reference genome.</title>
        <authorList>
            <person name="Ilik V."/>
            <person name="Petrzelkova K.J."/>
            <person name="Pardy F."/>
            <person name="Fuh T."/>
            <person name="Niatou-Singa F.S."/>
            <person name="Gouil Q."/>
            <person name="Baker L."/>
            <person name="Ritchie M.E."/>
            <person name="Jex A.R."/>
            <person name="Gazzola D."/>
            <person name="Li H."/>
            <person name="Toshio Fujiwara R."/>
            <person name="Zhan B."/>
            <person name="Aroian R.V."/>
            <person name="Pafco B."/>
            <person name="Schwarz E.M."/>
        </authorList>
    </citation>
    <scope>NUCLEOTIDE SEQUENCE [LARGE SCALE GENOMIC DNA]</scope>
    <source>
        <strain evidence="2 3">Aroian</strain>
        <tissue evidence="2">Whole animal</tissue>
    </source>
</reference>
<evidence type="ECO:0000256" key="1">
    <source>
        <dbReference type="SAM" id="MobiDB-lite"/>
    </source>
</evidence>
<name>A0ABR1E9U4_NECAM</name>
<comment type="caution">
    <text evidence="2">The sequence shown here is derived from an EMBL/GenBank/DDBJ whole genome shotgun (WGS) entry which is preliminary data.</text>
</comment>
<organism evidence="2 3">
    <name type="scientific">Necator americanus</name>
    <name type="common">Human hookworm</name>
    <dbReference type="NCBI Taxonomy" id="51031"/>
    <lineage>
        <taxon>Eukaryota</taxon>
        <taxon>Metazoa</taxon>
        <taxon>Ecdysozoa</taxon>
        <taxon>Nematoda</taxon>
        <taxon>Chromadorea</taxon>
        <taxon>Rhabditida</taxon>
        <taxon>Rhabditina</taxon>
        <taxon>Rhabditomorpha</taxon>
        <taxon>Strongyloidea</taxon>
        <taxon>Ancylostomatidae</taxon>
        <taxon>Bunostominae</taxon>
        <taxon>Necator</taxon>
    </lineage>
</organism>
<keyword evidence="3" id="KW-1185">Reference proteome</keyword>
<dbReference type="EMBL" id="JAVFWL010000006">
    <property type="protein sequence ID" value="KAK6759462.1"/>
    <property type="molecule type" value="Genomic_DNA"/>
</dbReference>
<accession>A0ABR1E9U4</accession>
<feature type="region of interest" description="Disordered" evidence="1">
    <location>
        <begin position="1"/>
        <end position="28"/>
    </location>
</feature>